<evidence type="ECO:0000313" key="2">
    <source>
        <dbReference type="Proteomes" id="UP001627154"/>
    </source>
</evidence>
<name>A0ABD2X7Y8_9HYME</name>
<proteinExistence type="predicted"/>
<organism evidence="1 2">
    <name type="scientific">Trichogramma kaykai</name>
    <dbReference type="NCBI Taxonomy" id="54128"/>
    <lineage>
        <taxon>Eukaryota</taxon>
        <taxon>Metazoa</taxon>
        <taxon>Ecdysozoa</taxon>
        <taxon>Arthropoda</taxon>
        <taxon>Hexapoda</taxon>
        <taxon>Insecta</taxon>
        <taxon>Pterygota</taxon>
        <taxon>Neoptera</taxon>
        <taxon>Endopterygota</taxon>
        <taxon>Hymenoptera</taxon>
        <taxon>Apocrita</taxon>
        <taxon>Proctotrupomorpha</taxon>
        <taxon>Chalcidoidea</taxon>
        <taxon>Trichogrammatidae</taxon>
        <taxon>Trichogramma</taxon>
    </lineage>
</organism>
<comment type="caution">
    <text evidence="1">The sequence shown here is derived from an EMBL/GenBank/DDBJ whole genome shotgun (WGS) entry which is preliminary data.</text>
</comment>
<dbReference type="Proteomes" id="UP001627154">
    <property type="component" value="Unassembled WGS sequence"/>
</dbReference>
<sequence>MQVISRRNTYVYSGAAIFFTLARRARKILITYECILCTAFCNFDIFINASAYNSGHGGGVRYTSTKTKQEFVTESYVRGGGSTGSVFVFSFNILYCVQCSVVFCSSRALLARGFAEMSEDLHRTSKLIPRVHISNYFLFFSPSSLSARGCIRCVRETACVASRWPFQELFVRIVKLEVAHFVCATPRARIASFVRADLSRRVGDLQGYKSRNKCADTWLITRGSQEEKGGGEKGVNVVFDEKLTNIVNTSAARRAV</sequence>
<evidence type="ECO:0000313" key="1">
    <source>
        <dbReference type="EMBL" id="KAL3401334.1"/>
    </source>
</evidence>
<gene>
    <name evidence="1" type="ORF">TKK_005470</name>
</gene>
<keyword evidence="2" id="KW-1185">Reference proteome</keyword>
<dbReference type="AlphaFoldDB" id="A0ABD2X7Y8"/>
<accession>A0ABD2X7Y8</accession>
<protein>
    <submittedName>
        <fullName evidence="1">Uncharacterized protein</fullName>
    </submittedName>
</protein>
<reference evidence="1 2" key="1">
    <citation type="journal article" date="2024" name="bioRxiv">
        <title>A reference genome for Trichogramma kaykai: A tiny desert-dwelling parasitoid wasp with competing sex-ratio distorters.</title>
        <authorList>
            <person name="Culotta J."/>
            <person name="Lindsey A.R."/>
        </authorList>
    </citation>
    <scope>NUCLEOTIDE SEQUENCE [LARGE SCALE GENOMIC DNA]</scope>
    <source>
        <strain evidence="1 2">KSX58</strain>
    </source>
</reference>
<dbReference type="EMBL" id="JBJJXI010000046">
    <property type="protein sequence ID" value="KAL3401334.1"/>
    <property type="molecule type" value="Genomic_DNA"/>
</dbReference>